<dbReference type="InterPro" id="IPR002669">
    <property type="entry name" value="UreD"/>
</dbReference>
<dbReference type="Pfam" id="PF01774">
    <property type="entry name" value="UreD"/>
    <property type="match status" value="1"/>
</dbReference>
<name>A0ABN2MRL2_9MICO</name>
<proteinExistence type="predicted"/>
<accession>A0ABN2MRL2</accession>
<reference evidence="3 4" key="1">
    <citation type="journal article" date="2019" name="Int. J. Syst. Evol. Microbiol.">
        <title>The Global Catalogue of Microorganisms (GCM) 10K type strain sequencing project: providing services to taxonomists for standard genome sequencing and annotation.</title>
        <authorList>
            <consortium name="The Broad Institute Genomics Platform"/>
            <consortium name="The Broad Institute Genome Sequencing Center for Infectious Disease"/>
            <person name="Wu L."/>
            <person name="Ma J."/>
        </authorList>
    </citation>
    <scope>NUCLEOTIDE SEQUENCE [LARGE SCALE GENOMIC DNA]</scope>
    <source>
        <strain evidence="3 4">JCM 14323</strain>
    </source>
</reference>
<keyword evidence="4" id="KW-1185">Reference proteome</keyword>
<dbReference type="RefSeq" id="WP_170296949.1">
    <property type="nucleotide sequence ID" value="NZ_BAAANK010000005.1"/>
</dbReference>
<sequence>MTTTRIAVRAGHPRAQVDLVVGALAPRLVGRTSRTAHVALTAAGMLLLGGDRVEVEVDVGPDCTLELEDVGGMVAYRALGSTSQLTLAARVGSGGTLLWRALPLVVAEGALVDRRTRIDLDRGGRAVIRETVVLGRQGEAGGSLTSHLSIADPDGPVLTEDLDLDGSSPEPGVLGSERVLDAVIAIGFRPDPEPGSLELDQPGAVARHVGRHTHESSLDRVWASWAEQATSTAASRAAPEPTPAGVPHPR</sequence>
<feature type="compositionally biased region" description="Pro residues" evidence="2">
    <location>
        <begin position="240"/>
        <end position="250"/>
    </location>
</feature>
<evidence type="ECO:0000313" key="3">
    <source>
        <dbReference type="EMBL" id="GAA1835227.1"/>
    </source>
</evidence>
<gene>
    <name evidence="3" type="ORF">GCM10009750_19560</name>
</gene>
<comment type="caution">
    <text evidence="3">The sequence shown here is derived from an EMBL/GenBank/DDBJ whole genome shotgun (WGS) entry which is preliminary data.</text>
</comment>
<feature type="region of interest" description="Disordered" evidence="2">
    <location>
        <begin position="228"/>
        <end position="250"/>
    </location>
</feature>
<dbReference type="EMBL" id="BAAANK010000005">
    <property type="protein sequence ID" value="GAA1835227.1"/>
    <property type="molecule type" value="Genomic_DNA"/>
</dbReference>
<evidence type="ECO:0000256" key="2">
    <source>
        <dbReference type="SAM" id="MobiDB-lite"/>
    </source>
</evidence>
<evidence type="ECO:0000256" key="1">
    <source>
        <dbReference type="ARBA" id="ARBA00023186"/>
    </source>
</evidence>
<evidence type="ECO:0008006" key="5">
    <source>
        <dbReference type="Google" id="ProtNLM"/>
    </source>
</evidence>
<dbReference type="Proteomes" id="UP001501746">
    <property type="component" value="Unassembled WGS sequence"/>
</dbReference>
<keyword evidence="1" id="KW-0143">Chaperone</keyword>
<organism evidence="3 4">
    <name type="scientific">Agromyces salentinus</name>
    <dbReference type="NCBI Taxonomy" id="269421"/>
    <lineage>
        <taxon>Bacteria</taxon>
        <taxon>Bacillati</taxon>
        <taxon>Actinomycetota</taxon>
        <taxon>Actinomycetes</taxon>
        <taxon>Micrococcales</taxon>
        <taxon>Microbacteriaceae</taxon>
        <taxon>Agromyces</taxon>
    </lineage>
</organism>
<evidence type="ECO:0000313" key="4">
    <source>
        <dbReference type="Proteomes" id="UP001501746"/>
    </source>
</evidence>
<protein>
    <recommendedName>
        <fullName evidence="5">Urease accessory protein</fullName>
    </recommendedName>
</protein>